<organism evidence="9 10">
    <name type="scientific">Polypterus senegalus</name>
    <name type="common">Senegal bichir</name>
    <dbReference type="NCBI Taxonomy" id="55291"/>
    <lineage>
        <taxon>Eukaryota</taxon>
        <taxon>Metazoa</taxon>
        <taxon>Chordata</taxon>
        <taxon>Craniata</taxon>
        <taxon>Vertebrata</taxon>
        <taxon>Euteleostomi</taxon>
        <taxon>Actinopterygii</taxon>
        <taxon>Polypteriformes</taxon>
        <taxon>Polypteridae</taxon>
        <taxon>Polypterus</taxon>
    </lineage>
</organism>
<gene>
    <name evidence="9" type="primary">Mettl13</name>
    <name evidence="9" type="ORF">GTO96_0009080</name>
</gene>
<keyword evidence="2" id="KW-0489">Methyltransferase</keyword>
<comment type="caution">
    <text evidence="9">The sequence shown here is derived from an EMBL/GenBank/DDBJ whole genome shotgun (WGS) entry which is preliminary data.</text>
</comment>
<evidence type="ECO:0000256" key="2">
    <source>
        <dbReference type="ARBA" id="ARBA00022603"/>
    </source>
</evidence>
<evidence type="ECO:0000313" key="9">
    <source>
        <dbReference type="EMBL" id="KAG2461384.1"/>
    </source>
</evidence>
<dbReference type="EMBL" id="JAATIS010004524">
    <property type="protein sequence ID" value="KAG2461384.1"/>
    <property type="molecule type" value="Genomic_DNA"/>
</dbReference>
<feature type="region of interest" description="Disordered" evidence="7">
    <location>
        <begin position="451"/>
        <end position="470"/>
    </location>
</feature>
<proteinExistence type="inferred from homology"/>
<comment type="similarity">
    <text evidence="1">Belongs to the methyltransferase superfamily.</text>
</comment>
<sequence>MELLPRSSEEFSSAEYWEKFFTRRGDRAFEWYGEYAELSAVLHKYLRAQDKVLVVGCGNSELSEQLYDAGCAHLTNIDISETAIGRMKERNATKRPDMHFVLMDVLDLHFEDGSFQVALDKGTLDALASDQRVETMERVERMFGQLARVLRVGGRYVCVSLAQEHVLQALVGFFTRAGWPVRVHRMDSKARDGFHLPVFVIVCTKFCWPKGATGVTQVLEVCDSEAAPPRRLATPEDLLAAVRQSQAYALLRSKLGTRVDPGDEPALQLCHAASGQPRYSMHVVDSPPAGKGARRGHFAVFIVPQGRETDWLFGTAEGRSQLARTANFRRLLIVALHRGQDYGDMRAVQVELSAKVMELAPPSMPSNQQVSAVGHGRGGGGSSLALMTQPFSPKVPFLSDGGDLGSREVRHRGHSPLSGDFVVEDVRGEEGQLLRRLVFLSNTNVVQSESRLARRAAGRKKGKRKDAEPGGTSLLVDKSFLCCAHHRAMVAGLALLDEGRVAAEGQSVSVLLVGLGGGGLPQFLHDYVPRAQVEVVEIDAAMAEVASQWFGFQQDDRLTVTVADGLEVIKRRAQEGGHSYDIVMFDVDSKERTLGMSCPPAAFVEKPLLQCVWQLLAPRGIFVLNLVCRDPSLRGSVLAVLGDVFQKVLLRAIDEEVNEVLFCHKAEARPLAELPSAGHALERHLRTPGKPWDASLSLAALLDKVSLA</sequence>
<dbReference type="PANTHER" id="PTHR12176:SF78">
    <property type="entry name" value="EEF1A LYSINE AND N-TERMINAL METHYLTRANSFERASE"/>
    <property type="match status" value="1"/>
</dbReference>
<dbReference type="SUPFAM" id="SSF53335">
    <property type="entry name" value="S-adenosyl-L-methionine-dependent methyltransferases"/>
    <property type="match status" value="2"/>
</dbReference>
<feature type="non-terminal residue" evidence="9">
    <location>
        <position position="1"/>
    </location>
</feature>
<evidence type="ECO:0000256" key="3">
    <source>
        <dbReference type="ARBA" id="ARBA00022679"/>
    </source>
</evidence>
<keyword evidence="4" id="KW-0511">Multifunctional enzyme</keyword>
<dbReference type="FunFam" id="3.40.50.150:FF:000110">
    <property type="entry name" value="methyltransferase-like protein 13 isoform X1"/>
    <property type="match status" value="1"/>
</dbReference>
<dbReference type="PANTHER" id="PTHR12176">
    <property type="entry name" value="SAM-DEPENDENT METHYLTRANSFERASE SUPERFAMILY PROTEIN"/>
    <property type="match status" value="1"/>
</dbReference>
<keyword evidence="3" id="KW-0808">Transferase</keyword>
<evidence type="ECO:0000256" key="6">
    <source>
        <dbReference type="ARBA" id="ARBA00081503"/>
    </source>
</evidence>
<evidence type="ECO:0000313" key="10">
    <source>
        <dbReference type="Proteomes" id="UP000886611"/>
    </source>
</evidence>
<evidence type="ECO:0000256" key="4">
    <source>
        <dbReference type="ARBA" id="ARBA00023268"/>
    </source>
</evidence>
<dbReference type="AlphaFoldDB" id="A0A8X8BNR9"/>
<dbReference type="InterPro" id="IPR029063">
    <property type="entry name" value="SAM-dependent_MTases_sf"/>
</dbReference>
<name>A0A8X8BNR9_POLSE</name>
<evidence type="ECO:0000256" key="5">
    <source>
        <dbReference type="ARBA" id="ARBA00071300"/>
    </source>
</evidence>
<dbReference type="GO" id="GO:0008168">
    <property type="term" value="F:methyltransferase activity"/>
    <property type="evidence" value="ECO:0007669"/>
    <property type="project" value="UniProtKB-KW"/>
</dbReference>
<evidence type="ECO:0000259" key="8">
    <source>
        <dbReference type="Pfam" id="PF13649"/>
    </source>
</evidence>
<dbReference type="InterPro" id="IPR041698">
    <property type="entry name" value="Methyltransf_25"/>
</dbReference>
<evidence type="ECO:0000256" key="1">
    <source>
        <dbReference type="ARBA" id="ARBA00008361"/>
    </source>
</evidence>
<dbReference type="InterPro" id="IPR051419">
    <property type="entry name" value="Lys/N-term_MeTrsfase_sf"/>
</dbReference>
<dbReference type="Proteomes" id="UP000886611">
    <property type="component" value="Unassembled WGS sequence"/>
</dbReference>
<dbReference type="GO" id="GO:0005737">
    <property type="term" value="C:cytoplasm"/>
    <property type="evidence" value="ECO:0007669"/>
    <property type="project" value="UniProtKB-ARBA"/>
</dbReference>
<dbReference type="Gene3D" id="3.40.50.150">
    <property type="entry name" value="Vaccinia Virus protein VP39"/>
    <property type="match status" value="2"/>
</dbReference>
<dbReference type="FunFam" id="3.40.50.150:FF:000150">
    <property type="entry name" value="methyltransferase-like protein 13 isoform X1"/>
    <property type="match status" value="1"/>
</dbReference>
<feature type="non-terminal residue" evidence="9">
    <location>
        <position position="708"/>
    </location>
</feature>
<evidence type="ECO:0000256" key="7">
    <source>
        <dbReference type="SAM" id="MobiDB-lite"/>
    </source>
</evidence>
<feature type="domain" description="Methyltransferase" evidence="8">
    <location>
        <begin position="52"/>
        <end position="142"/>
    </location>
</feature>
<dbReference type="NCBIfam" id="NF037959">
    <property type="entry name" value="MFS_SpdSyn"/>
    <property type="match status" value="1"/>
</dbReference>
<dbReference type="GO" id="GO:0032259">
    <property type="term" value="P:methylation"/>
    <property type="evidence" value="ECO:0007669"/>
    <property type="project" value="UniProtKB-KW"/>
</dbReference>
<protein>
    <recommendedName>
        <fullName evidence="5">eEF1A lysine and N-terminal methyltransferase</fullName>
    </recommendedName>
    <alternativeName>
        <fullName evidence="6">Methyltransferase-like protein 13</fullName>
    </alternativeName>
</protein>
<reference evidence="9 10" key="1">
    <citation type="journal article" date="2021" name="Cell">
        <title>Tracing the genetic footprints of vertebrate landing in non-teleost ray-finned fishes.</title>
        <authorList>
            <person name="Bi X."/>
            <person name="Wang K."/>
            <person name="Yang L."/>
            <person name="Pan H."/>
            <person name="Jiang H."/>
            <person name="Wei Q."/>
            <person name="Fang M."/>
            <person name="Yu H."/>
            <person name="Zhu C."/>
            <person name="Cai Y."/>
            <person name="He Y."/>
            <person name="Gan X."/>
            <person name="Zeng H."/>
            <person name="Yu D."/>
            <person name="Zhu Y."/>
            <person name="Jiang H."/>
            <person name="Qiu Q."/>
            <person name="Yang H."/>
            <person name="Zhang Y.E."/>
            <person name="Wang W."/>
            <person name="Zhu M."/>
            <person name="He S."/>
            <person name="Zhang G."/>
        </authorList>
    </citation>
    <scope>NUCLEOTIDE SEQUENCE [LARGE SCALE GENOMIC DNA]</scope>
    <source>
        <strain evidence="9">Bchr_013</strain>
    </source>
</reference>
<dbReference type="Pfam" id="PF13649">
    <property type="entry name" value="Methyltransf_25"/>
    <property type="match status" value="1"/>
</dbReference>
<accession>A0A8X8BNR9</accession>
<keyword evidence="10" id="KW-1185">Reference proteome</keyword>
<feature type="compositionally biased region" description="Basic residues" evidence="7">
    <location>
        <begin position="453"/>
        <end position="464"/>
    </location>
</feature>
<dbReference type="CDD" id="cd02440">
    <property type="entry name" value="AdoMet_MTases"/>
    <property type="match status" value="2"/>
</dbReference>